<dbReference type="Proteomes" id="UP000010802">
    <property type="component" value="Chromosome"/>
</dbReference>
<evidence type="ECO:0000256" key="2">
    <source>
        <dbReference type="ARBA" id="ARBA00022691"/>
    </source>
</evidence>
<dbReference type="InterPro" id="IPR058240">
    <property type="entry name" value="rSAM_sf"/>
</dbReference>
<dbReference type="KEGG" id="tae:TepiRe1_0077"/>
<dbReference type="InterPro" id="IPR013785">
    <property type="entry name" value="Aldolase_TIM"/>
</dbReference>
<keyword evidence="8" id="KW-1185">Reference proteome</keyword>
<evidence type="ECO:0000256" key="5">
    <source>
        <dbReference type="ARBA" id="ARBA00023014"/>
    </source>
</evidence>
<dbReference type="Pfam" id="PF04055">
    <property type="entry name" value="Radical_SAM"/>
    <property type="match status" value="1"/>
</dbReference>
<dbReference type="PANTHER" id="PTHR42836">
    <property type="entry name" value="7-CARBOXY-7-DEAZAGUANINE SYNTHASE"/>
    <property type="match status" value="1"/>
</dbReference>
<dbReference type="PROSITE" id="PS51918">
    <property type="entry name" value="RADICAL_SAM"/>
    <property type="match status" value="1"/>
</dbReference>
<dbReference type="RefSeq" id="WP_013777210.1">
    <property type="nucleotide sequence ID" value="NC_015519.1"/>
</dbReference>
<dbReference type="GO" id="GO:0051539">
    <property type="term" value="F:4 iron, 4 sulfur cluster binding"/>
    <property type="evidence" value="ECO:0007669"/>
    <property type="project" value="UniProtKB-KW"/>
</dbReference>
<dbReference type="GO" id="GO:0046872">
    <property type="term" value="F:metal ion binding"/>
    <property type="evidence" value="ECO:0007669"/>
    <property type="project" value="UniProtKB-KW"/>
</dbReference>
<dbReference type="AlphaFoldDB" id="F4LRM3"/>
<evidence type="ECO:0000256" key="1">
    <source>
        <dbReference type="ARBA" id="ARBA00022485"/>
    </source>
</evidence>
<name>F4LRM3_TEPAE</name>
<sequence length="198" mass="22461">MISYKLGDSLYLNITNRCTNNCEFCIRQYGADVGGCNLILDKEPTTKEIIDAIGDPTEYKEVVFCGYGEPLLRIQVVVDVAKHLKKNYPNVPIRINTNGQANLIYGEDVTPHFEGLVDVISVSLNAENAEKYNEICHPEHGEDAFYSILEFIRKSKNYVPKVVVSVVDIPEIDIDKCRKLAEELGVEFRVRRYEKKIG</sequence>
<dbReference type="SFLD" id="SFLDG01111">
    <property type="entry name" value="Uncharacterised_Radical_SAM_Su"/>
    <property type="match status" value="1"/>
</dbReference>
<dbReference type="NCBIfam" id="TIGR04038">
    <property type="entry name" value="tatD_link_rSAM"/>
    <property type="match status" value="1"/>
</dbReference>
<keyword evidence="1" id="KW-0004">4Fe-4S</keyword>
<dbReference type="EMBL" id="HF563609">
    <property type="protein sequence ID" value="CDI40278.1"/>
    <property type="molecule type" value="Genomic_DNA"/>
</dbReference>
<dbReference type="InterPro" id="IPR023821">
    <property type="entry name" value="rSAM_TatD-assoc"/>
</dbReference>
<dbReference type="STRING" id="1209989.TepRe1_0074"/>
<dbReference type="HOGENOM" id="CLU_1364481_0_0_9"/>
<dbReference type="eggNOG" id="COG0535">
    <property type="taxonomic scope" value="Bacteria"/>
</dbReference>
<gene>
    <name evidence="7" type="ordered locus">TEPIRE1_0077</name>
</gene>
<keyword evidence="4" id="KW-0408">Iron</keyword>
<evidence type="ECO:0000313" key="8">
    <source>
        <dbReference type="Proteomes" id="UP000010802"/>
    </source>
</evidence>
<organism evidence="7 8">
    <name type="scientific">Tepidanaerobacter acetatoxydans (strain DSM 21804 / JCM 16047 / Re1)</name>
    <dbReference type="NCBI Taxonomy" id="1209989"/>
    <lineage>
        <taxon>Bacteria</taxon>
        <taxon>Bacillati</taxon>
        <taxon>Bacillota</taxon>
        <taxon>Clostridia</taxon>
        <taxon>Thermosediminibacterales</taxon>
        <taxon>Tepidanaerobacteraceae</taxon>
        <taxon>Tepidanaerobacter</taxon>
    </lineage>
</organism>
<dbReference type="InterPro" id="IPR007197">
    <property type="entry name" value="rSAM"/>
</dbReference>
<evidence type="ECO:0000313" key="7">
    <source>
        <dbReference type="EMBL" id="CDI40278.1"/>
    </source>
</evidence>
<protein>
    <submittedName>
        <fullName evidence="7">Radical SAM domain protein</fullName>
    </submittedName>
</protein>
<keyword evidence="2" id="KW-0949">S-adenosyl-L-methionine</keyword>
<proteinExistence type="predicted"/>
<keyword evidence="3" id="KW-0479">Metal-binding</keyword>
<dbReference type="KEGG" id="tep:TepRe1_0074"/>
<evidence type="ECO:0000256" key="3">
    <source>
        <dbReference type="ARBA" id="ARBA00022723"/>
    </source>
</evidence>
<dbReference type="SFLD" id="SFLDS00029">
    <property type="entry name" value="Radical_SAM"/>
    <property type="match status" value="1"/>
</dbReference>
<evidence type="ECO:0000256" key="4">
    <source>
        <dbReference type="ARBA" id="ARBA00023004"/>
    </source>
</evidence>
<dbReference type="CDD" id="cd01335">
    <property type="entry name" value="Radical_SAM"/>
    <property type="match status" value="1"/>
</dbReference>
<evidence type="ECO:0000259" key="6">
    <source>
        <dbReference type="PROSITE" id="PS51918"/>
    </source>
</evidence>
<feature type="domain" description="Radical SAM core" evidence="6">
    <location>
        <begin position="4"/>
        <end position="198"/>
    </location>
</feature>
<reference evidence="8" key="1">
    <citation type="journal article" date="2013" name="Genome Announc.">
        <title>First genome sequence of a syntrophic acetate-oxidizing bacterium, Tepidanaerobacter acetatoxydans strain Re1.</title>
        <authorList>
            <person name="Manzoor S."/>
            <person name="Bongcam-Rudloff E."/>
            <person name="Schnurer A."/>
            <person name="Muller B."/>
        </authorList>
    </citation>
    <scope>NUCLEOTIDE SEQUENCE [LARGE SCALE GENOMIC DNA]</scope>
    <source>
        <strain evidence="8">Re1</strain>
    </source>
</reference>
<keyword evidence="5" id="KW-0411">Iron-sulfur</keyword>
<dbReference type="SUPFAM" id="SSF102114">
    <property type="entry name" value="Radical SAM enzymes"/>
    <property type="match status" value="1"/>
</dbReference>
<dbReference type="PANTHER" id="PTHR42836:SF1">
    <property type="entry name" value="7-CARBOXY-7-DEAZAGUANINE SYNTHASE"/>
    <property type="match status" value="1"/>
</dbReference>
<dbReference type="Gene3D" id="3.20.20.70">
    <property type="entry name" value="Aldolase class I"/>
    <property type="match status" value="1"/>
</dbReference>
<dbReference type="GO" id="GO:0003824">
    <property type="term" value="F:catalytic activity"/>
    <property type="evidence" value="ECO:0007669"/>
    <property type="project" value="InterPro"/>
</dbReference>
<accession>F4LRM3</accession>